<name>A0A381TPT3_9ZZZZ</name>
<proteinExistence type="predicted"/>
<dbReference type="InterPro" id="IPR009081">
    <property type="entry name" value="PP-bd_ACP"/>
</dbReference>
<dbReference type="PROSITE" id="PS50075">
    <property type="entry name" value="CARRIER"/>
    <property type="match status" value="1"/>
</dbReference>
<gene>
    <name evidence="2" type="ORF">METZ01_LOCUS70894</name>
</gene>
<dbReference type="AlphaFoldDB" id="A0A381TPT3"/>
<evidence type="ECO:0000313" key="2">
    <source>
        <dbReference type="EMBL" id="SVA18040.1"/>
    </source>
</evidence>
<dbReference type="SUPFAM" id="SSF47336">
    <property type="entry name" value="ACP-like"/>
    <property type="match status" value="1"/>
</dbReference>
<dbReference type="Gene3D" id="1.10.1200.10">
    <property type="entry name" value="ACP-like"/>
    <property type="match status" value="1"/>
</dbReference>
<sequence>MQSEIGLTSVEIIDLVIAAEDEFEIEIPDDDTGELMDATVIDLALRVESLINV</sequence>
<protein>
    <recommendedName>
        <fullName evidence="1">Carrier domain-containing protein</fullName>
    </recommendedName>
</protein>
<organism evidence="2">
    <name type="scientific">marine metagenome</name>
    <dbReference type="NCBI Taxonomy" id="408172"/>
    <lineage>
        <taxon>unclassified sequences</taxon>
        <taxon>metagenomes</taxon>
        <taxon>ecological metagenomes</taxon>
    </lineage>
</organism>
<dbReference type="EMBL" id="UINC01004954">
    <property type="protein sequence ID" value="SVA18040.1"/>
    <property type="molecule type" value="Genomic_DNA"/>
</dbReference>
<accession>A0A381TPT3</accession>
<dbReference type="InterPro" id="IPR036736">
    <property type="entry name" value="ACP-like_sf"/>
</dbReference>
<reference evidence="2" key="1">
    <citation type="submission" date="2018-05" db="EMBL/GenBank/DDBJ databases">
        <authorList>
            <person name="Lanie J.A."/>
            <person name="Ng W.-L."/>
            <person name="Kazmierczak K.M."/>
            <person name="Andrzejewski T.M."/>
            <person name="Davidsen T.M."/>
            <person name="Wayne K.J."/>
            <person name="Tettelin H."/>
            <person name="Glass J.I."/>
            <person name="Rusch D."/>
            <person name="Podicherti R."/>
            <person name="Tsui H.-C.T."/>
            <person name="Winkler M.E."/>
        </authorList>
    </citation>
    <scope>NUCLEOTIDE SEQUENCE</scope>
</reference>
<evidence type="ECO:0000259" key="1">
    <source>
        <dbReference type="PROSITE" id="PS50075"/>
    </source>
</evidence>
<feature type="domain" description="Carrier" evidence="1">
    <location>
        <begin position="1"/>
        <end position="51"/>
    </location>
</feature>